<feature type="compositionally biased region" description="Basic and acidic residues" evidence="2">
    <location>
        <begin position="23"/>
        <end position="33"/>
    </location>
</feature>
<evidence type="ECO:0000313" key="3">
    <source>
        <dbReference type="Ensembl" id="ENSGACP00000002976.2"/>
    </source>
</evidence>
<dbReference type="Pfam" id="PF02493">
    <property type="entry name" value="MORN"/>
    <property type="match status" value="6"/>
</dbReference>
<name>G3NCC7_GASAC</name>
<dbReference type="eggNOG" id="KOG0231">
    <property type="taxonomic scope" value="Eukaryota"/>
</dbReference>
<dbReference type="InParanoid" id="G3NCC7"/>
<dbReference type="Ensembl" id="ENSGACT00000002987.2">
    <property type="protein sequence ID" value="ENSGACP00000002976.2"/>
    <property type="gene ID" value="ENSGACG00000002290.2"/>
</dbReference>
<evidence type="ECO:0000313" key="4">
    <source>
        <dbReference type="Proteomes" id="UP000007635"/>
    </source>
</evidence>
<feature type="region of interest" description="Disordered" evidence="2">
    <location>
        <begin position="23"/>
        <end position="81"/>
    </location>
</feature>
<dbReference type="GO" id="GO:0005634">
    <property type="term" value="C:nucleus"/>
    <property type="evidence" value="ECO:0007669"/>
    <property type="project" value="TreeGrafter"/>
</dbReference>
<dbReference type="SUPFAM" id="SSF82185">
    <property type="entry name" value="Histone H3 K4-specific methyltransferase SET7/9 N-terminal domain"/>
    <property type="match status" value="1"/>
</dbReference>
<dbReference type="Bgee" id="ENSGACG00000002290">
    <property type="expression patterns" value="Expressed in mesonephros and 5 other cell types or tissues"/>
</dbReference>
<evidence type="ECO:0000256" key="1">
    <source>
        <dbReference type="ARBA" id="ARBA00022737"/>
    </source>
</evidence>
<evidence type="ECO:0008006" key="5">
    <source>
        <dbReference type="Google" id="ProtNLM"/>
    </source>
</evidence>
<dbReference type="AlphaFoldDB" id="G3NCC7"/>
<dbReference type="OrthoDB" id="423343at2759"/>
<dbReference type="InterPro" id="IPR003409">
    <property type="entry name" value="MORN"/>
</dbReference>
<dbReference type="GO" id="GO:0031514">
    <property type="term" value="C:motile cilium"/>
    <property type="evidence" value="ECO:0007669"/>
    <property type="project" value="TreeGrafter"/>
</dbReference>
<evidence type="ECO:0000256" key="2">
    <source>
        <dbReference type="SAM" id="MobiDB-lite"/>
    </source>
</evidence>
<feature type="compositionally biased region" description="Basic residues" evidence="2">
    <location>
        <begin position="56"/>
        <end position="67"/>
    </location>
</feature>
<sequence>MDELLDVLIESGASRSRVINELRFRPARGETTKSRQAARSQRGHVGSAAATATANRRSRPNDHRRHRDRPEDMSDVGSEEFDDARSKLGEYAGGRNEAGERHGAGRAALPNGDVYHGGYAGGSRHGQGTYRFKNGARYVGDYHQNKKHGQGAFYYPDGSKYEGSWVEDLRRGHGVYTYPNGDTYDGEWLHHVRHGPGTYHYSDTGAVYRGCWVNDQMESAGGYVYSNHRYEGNFVNNAPGGPGKYVFDTGCEQHGEYRQAEQGRAEEEVGALASPAALRWIPARVTGPTPRPPGAEKQSNSSEGAESRPVR</sequence>
<keyword evidence="4" id="KW-1185">Reference proteome</keyword>
<dbReference type="GO" id="GO:0007286">
    <property type="term" value="P:spermatid development"/>
    <property type="evidence" value="ECO:0007669"/>
    <property type="project" value="TreeGrafter"/>
</dbReference>
<dbReference type="GeneTree" id="ENSGT00940000157240"/>
<reference evidence="3" key="3">
    <citation type="submission" date="2025-09" db="UniProtKB">
        <authorList>
            <consortium name="Ensembl"/>
        </authorList>
    </citation>
    <scope>IDENTIFICATION</scope>
</reference>
<dbReference type="PANTHER" id="PTHR43215">
    <property type="entry name" value="RADIAL SPOKE HEAD 1 HOMOLOG"/>
    <property type="match status" value="1"/>
</dbReference>
<dbReference type="FunCoup" id="G3NCC7">
    <property type="interactions" value="514"/>
</dbReference>
<dbReference type="SMART" id="SM00698">
    <property type="entry name" value="MORN"/>
    <property type="match status" value="6"/>
</dbReference>
<reference evidence="3 4" key="1">
    <citation type="journal article" date="2021" name="G3 (Bethesda)">
        <title>Improved contiguity of the threespine stickleback genome using long-read sequencing.</title>
        <authorList>
            <person name="Nath S."/>
            <person name="Shaw D.E."/>
            <person name="White M.A."/>
        </authorList>
    </citation>
    <scope>NUCLEOTIDE SEQUENCE [LARGE SCALE GENOMIC DNA]</scope>
    <source>
        <strain evidence="3 4">Lake Benthic</strain>
    </source>
</reference>
<keyword evidence="1" id="KW-0677">Repeat</keyword>
<dbReference type="GO" id="GO:0035082">
    <property type="term" value="P:axoneme assembly"/>
    <property type="evidence" value="ECO:0007669"/>
    <property type="project" value="TreeGrafter"/>
</dbReference>
<dbReference type="Gene3D" id="2.20.110.10">
    <property type="entry name" value="Histone H3 K4-specific methyltransferase SET7/9 N-terminal domain"/>
    <property type="match status" value="3"/>
</dbReference>
<dbReference type="OMA" id="DIYQGQY"/>
<dbReference type="FunFam" id="2.20.110.10:FF:000002">
    <property type="entry name" value="Phosphatidylinositol 4-phosphate 5-kinase 8"/>
    <property type="match status" value="1"/>
</dbReference>
<feature type="region of interest" description="Disordered" evidence="2">
    <location>
        <begin position="280"/>
        <end position="311"/>
    </location>
</feature>
<dbReference type="STRING" id="69293.ENSGACP00000002976"/>
<proteinExistence type="predicted"/>
<dbReference type="PANTHER" id="PTHR43215:SF14">
    <property type="entry name" value="RADIAL SPOKE HEAD 1 HOMOLOG"/>
    <property type="match status" value="1"/>
</dbReference>
<accession>G3NCC7</accession>
<organism evidence="3 4">
    <name type="scientific">Gasterosteus aculeatus aculeatus</name>
    <name type="common">three-spined stickleback</name>
    <dbReference type="NCBI Taxonomy" id="481459"/>
    <lineage>
        <taxon>Eukaryota</taxon>
        <taxon>Metazoa</taxon>
        <taxon>Chordata</taxon>
        <taxon>Craniata</taxon>
        <taxon>Vertebrata</taxon>
        <taxon>Euteleostomi</taxon>
        <taxon>Actinopterygii</taxon>
        <taxon>Neopterygii</taxon>
        <taxon>Teleostei</taxon>
        <taxon>Neoteleostei</taxon>
        <taxon>Acanthomorphata</taxon>
        <taxon>Eupercaria</taxon>
        <taxon>Perciformes</taxon>
        <taxon>Cottioidei</taxon>
        <taxon>Gasterosteales</taxon>
        <taxon>Gasterosteidae</taxon>
        <taxon>Gasterosteus</taxon>
    </lineage>
</organism>
<dbReference type="Proteomes" id="UP000007635">
    <property type="component" value="Chromosome V"/>
</dbReference>
<reference evidence="3" key="2">
    <citation type="submission" date="2025-08" db="UniProtKB">
        <authorList>
            <consortium name="Ensembl"/>
        </authorList>
    </citation>
    <scope>IDENTIFICATION</scope>
</reference>
<protein>
    <recommendedName>
        <fullName evidence="5">Radial spoke head component 1</fullName>
    </recommendedName>
</protein>